<protein>
    <submittedName>
        <fullName evidence="4">Poly-gamma-glutamate synthesis protein (Capsule biosynthesis protein)</fullName>
    </submittedName>
</protein>
<sequence>MTSPAGDAPRSRRRGPRILAAAATLVAAVVVGLGGAAAVDLAAGSEADPTGSGTGTGTTEPTPSPDEATSPTTEPTPTDTSPTPTIPPVEPSTFTLVAAGDVLPHPTVLRFAAEAAAAEGRSGWDFSPLWAAMDPWVSGADLALCHLEVPLVPDGVEPSGYPLFGSPTSLATDLAEAGWDGCSTASNHAVDRGWTGVETTLDALDAAGLGHAGTARSAEEAAQPQLYVLDRGGRTVTVAQIAATYGTNGMPIPEDAPWSVQLIDGADLVARASAAREAGADLVVASIHWGTEYADVPDASQTALAAQLAASGVVDLVIGNHPHVPQRIELLDGGPDGAGMWVAYSLGNYISNQDAKCCRPQTGTGLLLSAQVDVPAAGPAHVSSVEWTAVPGDRVGGQRIYALPDLEAGRIDTPLLTLSSDELARRRQMVLDVVGDPPERTDPPQPTGEPPTVVPRS</sequence>
<feature type="compositionally biased region" description="Pro residues" evidence="2">
    <location>
        <begin position="443"/>
        <end position="457"/>
    </location>
</feature>
<dbReference type="InterPro" id="IPR052169">
    <property type="entry name" value="CW_Biosynth-Accessory"/>
</dbReference>
<dbReference type="CDD" id="cd07381">
    <property type="entry name" value="MPP_CapA"/>
    <property type="match status" value="1"/>
</dbReference>
<feature type="region of interest" description="Disordered" evidence="2">
    <location>
        <begin position="44"/>
        <end position="91"/>
    </location>
</feature>
<evidence type="ECO:0000313" key="4">
    <source>
        <dbReference type="EMBL" id="ROR93888.1"/>
    </source>
</evidence>
<gene>
    <name evidence="4" type="ORF">EDD28_3316</name>
</gene>
<dbReference type="AlphaFoldDB" id="A0A3N2D2K1"/>
<dbReference type="Pfam" id="PF09587">
    <property type="entry name" value="PGA_cap"/>
    <property type="match status" value="1"/>
</dbReference>
<feature type="compositionally biased region" description="Low complexity" evidence="2">
    <location>
        <begin position="44"/>
        <end position="83"/>
    </location>
</feature>
<feature type="region of interest" description="Disordered" evidence="2">
    <location>
        <begin position="434"/>
        <end position="457"/>
    </location>
</feature>
<proteinExistence type="inferred from homology"/>
<dbReference type="SUPFAM" id="SSF56300">
    <property type="entry name" value="Metallo-dependent phosphatases"/>
    <property type="match status" value="1"/>
</dbReference>
<evidence type="ECO:0000256" key="1">
    <source>
        <dbReference type="ARBA" id="ARBA00005662"/>
    </source>
</evidence>
<name>A0A3N2D2K1_9MICO</name>
<reference evidence="4 5" key="1">
    <citation type="submission" date="2018-11" db="EMBL/GenBank/DDBJ databases">
        <title>Sequencing the genomes of 1000 actinobacteria strains.</title>
        <authorList>
            <person name="Klenk H.-P."/>
        </authorList>
    </citation>
    <scope>NUCLEOTIDE SEQUENCE [LARGE SCALE GENOMIC DNA]</scope>
    <source>
        <strain evidence="4 5">DSM 13521</strain>
    </source>
</reference>
<dbReference type="EMBL" id="RKHQ01000002">
    <property type="protein sequence ID" value="ROR93888.1"/>
    <property type="molecule type" value="Genomic_DNA"/>
</dbReference>
<comment type="caution">
    <text evidence="4">The sequence shown here is derived from an EMBL/GenBank/DDBJ whole genome shotgun (WGS) entry which is preliminary data.</text>
</comment>
<evidence type="ECO:0000256" key="2">
    <source>
        <dbReference type="SAM" id="MobiDB-lite"/>
    </source>
</evidence>
<dbReference type="RefSeq" id="WP_211339257.1">
    <property type="nucleotide sequence ID" value="NZ_RKHQ01000002.1"/>
</dbReference>
<dbReference type="InterPro" id="IPR019079">
    <property type="entry name" value="Capsule_synth_CapA"/>
</dbReference>
<dbReference type="PANTHER" id="PTHR33393">
    <property type="entry name" value="POLYGLUTAMINE SYNTHESIS ACCESSORY PROTEIN RV0574C-RELATED"/>
    <property type="match status" value="1"/>
</dbReference>
<dbReference type="Gene3D" id="3.60.21.10">
    <property type="match status" value="1"/>
</dbReference>
<dbReference type="Proteomes" id="UP000275356">
    <property type="component" value="Unassembled WGS sequence"/>
</dbReference>
<dbReference type="SMART" id="SM00854">
    <property type="entry name" value="PGA_cap"/>
    <property type="match status" value="1"/>
</dbReference>
<evidence type="ECO:0000313" key="5">
    <source>
        <dbReference type="Proteomes" id="UP000275356"/>
    </source>
</evidence>
<dbReference type="PANTHER" id="PTHR33393:SF13">
    <property type="entry name" value="PGA BIOSYNTHESIS PROTEIN CAPA"/>
    <property type="match status" value="1"/>
</dbReference>
<feature type="domain" description="Capsule synthesis protein CapA" evidence="3">
    <location>
        <begin position="95"/>
        <end position="353"/>
    </location>
</feature>
<keyword evidence="5" id="KW-1185">Reference proteome</keyword>
<evidence type="ECO:0000259" key="3">
    <source>
        <dbReference type="SMART" id="SM00854"/>
    </source>
</evidence>
<dbReference type="InterPro" id="IPR029052">
    <property type="entry name" value="Metallo-depent_PP-like"/>
</dbReference>
<accession>A0A3N2D2K1</accession>
<comment type="similarity">
    <text evidence="1">Belongs to the CapA family.</text>
</comment>
<organism evidence="4 5">
    <name type="scientific">Salana multivorans</name>
    <dbReference type="NCBI Taxonomy" id="120377"/>
    <lineage>
        <taxon>Bacteria</taxon>
        <taxon>Bacillati</taxon>
        <taxon>Actinomycetota</taxon>
        <taxon>Actinomycetes</taxon>
        <taxon>Micrococcales</taxon>
        <taxon>Beutenbergiaceae</taxon>
        <taxon>Salana</taxon>
    </lineage>
</organism>